<feature type="signal peptide" evidence="8">
    <location>
        <begin position="1"/>
        <end position="21"/>
    </location>
</feature>
<dbReference type="EMBL" id="JAHLFU010000222">
    <property type="protein sequence ID" value="MBU3854315.1"/>
    <property type="molecule type" value="Genomic_DNA"/>
</dbReference>
<evidence type="ECO:0000313" key="10">
    <source>
        <dbReference type="Proteomes" id="UP000823865"/>
    </source>
</evidence>
<evidence type="ECO:0000256" key="4">
    <source>
        <dbReference type="ARBA" id="ARBA00022803"/>
    </source>
</evidence>
<dbReference type="SMART" id="SM00028">
    <property type="entry name" value="TPR"/>
    <property type="match status" value="5"/>
</dbReference>
<keyword evidence="3" id="KW-0677">Repeat</keyword>
<dbReference type="SUPFAM" id="SSF48452">
    <property type="entry name" value="TPR-like"/>
    <property type="match status" value="2"/>
</dbReference>
<dbReference type="SUPFAM" id="SSF50494">
    <property type="entry name" value="Trypsin-like serine proteases"/>
    <property type="match status" value="1"/>
</dbReference>
<dbReference type="GO" id="GO:0008320">
    <property type="term" value="F:protein transmembrane transporter activity"/>
    <property type="evidence" value="ECO:0007669"/>
    <property type="project" value="TreeGrafter"/>
</dbReference>
<dbReference type="Gene3D" id="2.40.10.120">
    <property type="match status" value="1"/>
</dbReference>
<dbReference type="GO" id="GO:0016020">
    <property type="term" value="C:membrane"/>
    <property type="evidence" value="ECO:0007669"/>
    <property type="project" value="UniProtKB-SubCell"/>
</dbReference>
<evidence type="ECO:0000256" key="7">
    <source>
        <dbReference type="ARBA" id="ARBA00038030"/>
    </source>
</evidence>
<evidence type="ECO:0000313" key="9">
    <source>
        <dbReference type="EMBL" id="MBU3854315.1"/>
    </source>
</evidence>
<dbReference type="Pfam" id="PF13181">
    <property type="entry name" value="TPR_8"/>
    <property type="match status" value="1"/>
</dbReference>
<sequence>MRNRIIGLLTVGFLLSGNLQAQSPKWYKKAQKALLSIVTFDQNNQILASGNGFLVDDHGTALANYNLFKGAYRAKVVDSNGKEHEVKWICGASSLYDVVKFSLDTEKSQSGIKVAEKNAEKGEIVYLLPYATQKKKDCKADSILNTSLFKDKYHYYTLSGKPNKMMVNIPVMNSEGEAIAMLQSSSDAEKNYAISIRFGYDLTTNALSASDNDLNAIHIAKMLPEEETDATTFLYLTSSNDSLLYLNYLNQYLEKFPKKYEGYSTAADFYSQRGDLETADKYMQLGMEKADEKDQLHYAWSKLIYNLNMSPGYKVYNDWNMERALTEAQQAYQNNHLPIYLVQQGNCFYALHKYQDAYNVYSEVNKTNLKSSEIYLYAAQCKKMLQAPAEEILALQDSALNMHSKPYKAEAAPALLARANTYMEIKEYKKAVVDLNEYESLNYGNLNANFYYLRSQAELNGKMYELAVHDIDKATKLEPKNPLLWAQKAGTLYAVGMINDAIKAARESITLNPAFADAHRILGVCLIQNDQREEGLSALKRAKELGDNLAESLINNIK</sequence>
<dbReference type="InterPro" id="IPR009003">
    <property type="entry name" value="Peptidase_S1_PA"/>
</dbReference>
<dbReference type="Gene3D" id="1.25.40.10">
    <property type="entry name" value="Tetratricopeptide repeat domain"/>
    <property type="match status" value="2"/>
</dbReference>
<name>A0A9E2P4C0_9BACT</name>
<dbReference type="GO" id="GO:0030943">
    <property type="term" value="F:mitochondrion targeting sequence binding"/>
    <property type="evidence" value="ECO:0007669"/>
    <property type="project" value="TreeGrafter"/>
</dbReference>
<evidence type="ECO:0000256" key="5">
    <source>
        <dbReference type="ARBA" id="ARBA00022989"/>
    </source>
</evidence>
<keyword evidence="8" id="KW-0732">Signal</keyword>
<proteinExistence type="inferred from homology"/>
<keyword evidence="6" id="KW-0472">Membrane</keyword>
<gene>
    <name evidence="9" type="ORF">H9789_10985</name>
</gene>
<comment type="subcellular location">
    <subcellularLocation>
        <location evidence="1">Membrane</location>
        <topology evidence="1">Single-pass membrane protein</topology>
    </subcellularLocation>
</comment>
<dbReference type="InterPro" id="IPR019734">
    <property type="entry name" value="TPR_rpt"/>
</dbReference>
<keyword evidence="4" id="KW-0802">TPR repeat</keyword>
<evidence type="ECO:0000256" key="1">
    <source>
        <dbReference type="ARBA" id="ARBA00004167"/>
    </source>
</evidence>
<comment type="caution">
    <text evidence="9">The sequence shown here is derived from an EMBL/GenBank/DDBJ whole genome shotgun (WGS) entry which is preliminary data.</text>
</comment>
<evidence type="ECO:0000256" key="8">
    <source>
        <dbReference type="SAM" id="SignalP"/>
    </source>
</evidence>
<dbReference type="Proteomes" id="UP000823865">
    <property type="component" value="Unassembled WGS sequence"/>
</dbReference>
<accession>A0A9E2P4C0</accession>
<dbReference type="GO" id="GO:0030150">
    <property type="term" value="P:protein import into mitochondrial matrix"/>
    <property type="evidence" value="ECO:0007669"/>
    <property type="project" value="TreeGrafter"/>
</dbReference>
<evidence type="ECO:0000256" key="3">
    <source>
        <dbReference type="ARBA" id="ARBA00022737"/>
    </source>
</evidence>
<protein>
    <submittedName>
        <fullName evidence="9">Tetratricopeptide repeat protein</fullName>
    </submittedName>
</protein>
<dbReference type="InterPro" id="IPR011990">
    <property type="entry name" value="TPR-like_helical_dom_sf"/>
</dbReference>
<comment type="similarity">
    <text evidence="7">Belongs to the Tom70 family.</text>
</comment>
<dbReference type="AlphaFoldDB" id="A0A9E2P4C0"/>
<keyword evidence="5" id="KW-1133">Transmembrane helix</keyword>
<reference evidence="9" key="1">
    <citation type="journal article" date="2021" name="PeerJ">
        <title>Extensive microbial diversity within the chicken gut microbiome revealed by metagenomics and culture.</title>
        <authorList>
            <person name="Gilroy R."/>
            <person name="Ravi A."/>
            <person name="Getino M."/>
            <person name="Pursley I."/>
            <person name="Horton D.L."/>
            <person name="Alikhan N.F."/>
            <person name="Baker D."/>
            <person name="Gharbi K."/>
            <person name="Hall N."/>
            <person name="Watson M."/>
            <person name="Adriaenssens E.M."/>
            <person name="Foster-Nyarko E."/>
            <person name="Jarju S."/>
            <person name="Secka A."/>
            <person name="Antonio M."/>
            <person name="Oren A."/>
            <person name="Chaudhuri R.R."/>
            <person name="La Ragione R."/>
            <person name="Hildebrand F."/>
            <person name="Pallen M.J."/>
        </authorList>
    </citation>
    <scope>NUCLEOTIDE SEQUENCE</scope>
    <source>
        <strain evidence="9">G3-2149</strain>
    </source>
</reference>
<reference evidence="9" key="2">
    <citation type="submission" date="2021-04" db="EMBL/GenBank/DDBJ databases">
        <authorList>
            <person name="Gilroy R."/>
        </authorList>
    </citation>
    <scope>NUCLEOTIDE SEQUENCE</scope>
    <source>
        <strain evidence="9">G3-2149</strain>
    </source>
</reference>
<evidence type="ECO:0000256" key="6">
    <source>
        <dbReference type="ARBA" id="ARBA00023136"/>
    </source>
</evidence>
<dbReference type="PANTHER" id="PTHR46208">
    <property type="entry name" value="MITOCHONDRIAL IMPORT RECEPTOR SUBUNIT TOM70"/>
    <property type="match status" value="1"/>
</dbReference>
<dbReference type="PANTHER" id="PTHR46208:SF1">
    <property type="entry name" value="MITOCHONDRIAL IMPORT RECEPTOR SUBUNIT TOM70"/>
    <property type="match status" value="1"/>
</dbReference>
<keyword evidence="2" id="KW-0812">Transmembrane</keyword>
<organism evidence="9 10">
    <name type="scientific">Candidatus Paraprevotella stercoravium</name>
    <dbReference type="NCBI Taxonomy" id="2838725"/>
    <lineage>
        <taxon>Bacteria</taxon>
        <taxon>Pseudomonadati</taxon>
        <taxon>Bacteroidota</taxon>
        <taxon>Bacteroidia</taxon>
        <taxon>Bacteroidales</taxon>
        <taxon>Prevotellaceae</taxon>
        <taxon>Paraprevotella</taxon>
    </lineage>
</organism>
<evidence type="ECO:0000256" key="2">
    <source>
        <dbReference type="ARBA" id="ARBA00022692"/>
    </source>
</evidence>
<feature type="chain" id="PRO_5039371901" evidence="8">
    <location>
        <begin position="22"/>
        <end position="558"/>
    </location>
</feature>